<dbReference type="PANTHER" id="PTHR43547:SF2">
    <property type="entry name" value="HYBRID SIGNAL TRANSDUCTION HISTIDINE KINASE C"/>
    <property type="match status" value="1"/>
</dbReference>
<dbReference type="InterPro" id="IPR036890">
    <property type="entry name" value="HATPase_C_sf"/>
</dbReference>
<evidence type="ECO:0000259" key="6">
    <source>
        <dbReference type="PROSITE" id="PS50110"/>
    </source>
</evidence>
<dbReference type="Pfam" id="PF02518">
    <property type="entry name" value="HATPase_c"/>
    <property type="match status" value="1"/>
</dbReference>
<dbReference type="InterPro" id="IPR003661">
    <property type="entry name" value="HisK_dim/P_dom"/>
</dbReference>
<dbReference type="SUPFAM" id="SSF52172">
    <property type="entry name" value="CheY-like"/>
    <property type="match status" value="1"/>
</dbReference>
<feature type="domain" description="Response regulatory" evidence="6">
    <location>
        <begin position="4"/>
        <end position="121"/>
    </location>
</feature>
<evidence type="ECO:0000259" key="5">
    <source>
        <dbReference type="PROSITE" id="PS50109"/>
    </source>
</evidence>
<dbReference type="PRINTS" id="PR00344">
    <property type="entry name" value="BCTRLSENSOR"/>
</dbReference>
<dbReference type="InterPro" id="IPR001789">
    <property type="entry name" value="Sig_transdc_resp-reg_receiver"/>
</dbReference>
<evidence type="ECO:0000313" key="8">
    <source>
        <dbReference type="Proteomes" id="UP000011721"/>
    </source>
</evidence>
<evidence type="ECO:0000313" key="7">
    <source>
        <dbReference type="EMBL" id="AGF79491.1"/>
    </source>
</evidence>
<dbReference type="PANTHER" id="PTHR43547">
    <property type="entry name" value="TWO-COMPONENT HISTIDINE KINASE"/>
    <property type="match status" value="1"/>
</dbReference>
<keyword evidence="7" id="KW-0418">Kinase</keyword>
<dbReference type="EC" id="2.7.13.3" evidence="2"/>
<dbReference type="Gene3D" id="3.40.50.2300">
    <property type="match status" value="1"/>
</dbReference>
<evidence type="ECO:0000256" key="2">
    <source>
        <dbReference type="ARBA" id="ARBA00012438"/>
    </source>
</evidence>
<dbReference type="Pfam" id="PF00512">
    <property type="entry name" value="HisKA"/>
    <property type="match status" value="1"/>
</dbReference>
<dbReference type="InterPro" id="IPR011006">
    <property type="entry name" value="CheY-like_superfamily"/>
</dbReference>
<dbReference type="SUPFAM" id="SSF47384">
    <property type="entry name" value="Homodimeric domain of signal transducing histidine kinase"/>
    <property type="match status" value="1"/>
</dbReference>
<gene>
    <name evidence="7" type="ordered locus">UWK_02961</name>
</gene>
<dbReference type="eggNOG" id="COG2205">
    <property type="taxonomic scope" value="Bacteria"/>
</dbReference>
<dbReference type="SUPFAM" id="SSF55874">
    <property type="entry name" value="ATPase domain of HSP90 chaperone/DNA topoisomerase II/histidine kinase"/>
    <property type="match status" value="1"/>
</dbReference>
<evidence type="ECO:0000256" key="1">
    <source>
        <dbReference type="ARBA" id="ARBA00000085"/>
    </source>
</evidence>
<dbReference type="eggNOG" id="COG0745">
    <property type="taxonomic scope" value="Bacteria"/>
</dbReference>
<dbReference type="InterPro" id="IPR003594">
    <property type="entry name" value="HATPase_dom"/>
</dbReference>
<sequence>MATKVLIVDDELINVRLIEEILEYEKEFQYRSVGNGKDALALLDEYSPDIIILDIMMPVMNGYEVCREIKKDTRHSLAKVLMVSGKAMIEERLKGYEAGADDYITKPFVDDELLAKLKVFSKLKKTEEIDALKTTILQLFSHETKTPLNGILLGSQLILDTPSISEKVAEYAKLIKISGERIHDLVRKILLLSSLRNNGVLYPESRSVRQYLRDFSQQVNALPDTKCMTRIDCKADFDLEIDWKLFQAALNAVVENAVKYSPNNATVLLTASTDDQLATINVIDSGPGIALECQEKIFDEFYSPQIEHHGQGTALSLAIAKEIMCLHQGSLDVNSVPGEGAEFRFSFPLSTAGE</sequence>
<protein>
    <recommendedName>
        <fullName evidence="2">histidine kinase</fullName>
        <ecNumber evidence="2">2.7.13.3</ecNumber>
    </recommendedName>
</protein>
<organism evidence="7 8">
    <name type="scientific">Desulfocapsa sulfexigens (strain DSM 10523 / SB164P1)</name>
    <dbReference type="NCBI Taxonomy" id="1167006"/>
    <lineage>
        <taxon>Bacteria</taxon>
        <taxon>Pseudomonadati</taxon>
        <taxon>Thermodesulfobacteriota</taxon>
        <taxon>Desulfobulbia</taxon>
        <taxon>Desulfobulbales</taxon>
        <taxon>Desulfocapsaceae</taxon>
        <taxon>Desulfocapsa</taxon>
    </lineage>
</organism>
<evidence type="ECO:0000256" key="3">
    <source>
        <dbReference type="ARBA" id="ARBA00022553"/>
    </source>
</evidence>
<dbReference type="PROSITE" id="PS50109">
    <property type="entry name" value="HIS_KIN"/>
    <property type="match status" value="1"/>
</dbReference>
<dbReference type="STRING" id="1167006.UWK_02961"/>
<dbReference type="KEGG" id="dsf:UWK_02961"/>
<dbReference type="RefSeq" id="WP_015405175.1">
    <property type="nucleotide sequence ID" value="NC_020304.1"/>
</dbReference>
<keyword evidence="3 4" id="KW-0597">Phosphoprotein</keyword>
<dbReference type="AlphaFoldDB" id="M1PT58"/>
<proteinExistence type="predicted"/>
<keyword evidence="8" id="KW-1185">Reference proteome</keyword>
<dbReference type="InterPro" id="IPR036097">
    <property type="entry name" value="HisK_dim/P_sf"/>
</dbReference>
<reference evidence="8" key="1">
    <citation type="journal article" date="2013" name="Stand. Genomic Sci.">
        <title>Complete genome sequence of Desulfocapsa sulfexigens, a marine deltaproteobacterium specialized in disproportionating inorganic sulfur compounds.</title>
        <authorList>
            <person name="Finster K.W."/>
            <person name="Kjeldsen K.U."/>
            <person name="Kube M."/>
            <person name="Reinhardt R."/>
            <person name="Mussmann M."/>
            <person name="Amann R."/>
            <person name="Schreiber L."/>
        </authorList>
    </citation>
    <scope>NUCLEOTIDE SEQUENCE [LARGE SCALE GENOMIC DNA]</scope>
    <source>
        <strain evidence="8">DSM 10523 / SB164P1</strain>
    </source>
</reference>
<dbReference type="EMBL" id="CP003985">
    <property type="protein sequence ID" value="AGF79491.1"/>
    <property type="molecule type" value="Genomic_DNA"/>
</dbReference>
<dbReference type="SMART" id="SM00388">
    <property type="entry name" value="HisKA"/>
    <property type="match status" value="1"/>
</dbReference>
<feature type="modified residue" description="4-aspartylphosphate" evidence="4">
    <location>
        <position position="54"/>
    </location>
</feature>
<dbReference type="InterPro" id="IPR004358">
    <property type="entry name" value="Sig_transdc_His_kin-like_C"/>
</dbReference>
<dbReference type="SMART" id="SM00448">
    <property type="entry name" value="REC"/>
    <property type="match status" value="1"/>
</dbReference>
<feature type="domain" description="Histidine kinase" evidence="5">
    <location>
        <begin position="139"/>
        <end position="351"/>
    </location>
</feature>
<dbReference type="Proteomes" id="UP000011721">
    <property type="component" value="Chromosome"/>
</dbReference>
<keyword evidence="7" id="KW-0808">Transferase</keyword>
<dbReference type="GO" id="GO:0000155">
    <property type="term" value="F:phosphorelay sensor kinase activity"/>
    <property type="evidence" value="ECO:0007669"/>
    <property type="project" value="InterPro"/>
</dbReference>
<comment type="catalytic activity">
    <reaction evidence="1">
        <text>ATP + protein L-histidine = ADP + protein N-phospho-L-histidine.</text>
        <dbReference type="EC" id="2.7.13.3"/>
    </reaction>
</comment>
<evidence type="ECO:0000256" key="4">
    <source>
        <dbReference type="PROSITE-ProRule" id="PRU00169"/>
    </source>
</evidence>
<dbReference type="SMART" id="SM00387">
    <property type="entry name" value="HATPase_c"/>
    <property type="match status" value="1"/>
</dbReference>
<dbReference type="Pfam" id="PF00072">
    <property type="entry name" value="Response_reg"/>
    <property type="match status" value="1"/>
</dbReference>
<dbReference type="HOGENOM" id="CLU_000445_114_72_7"/>
<accession>M1PT58</accession>
<dbReference type="CDD" id="cd00082">
    <property type="entry name" value="HisKA"/>
    <property type="match status" value="1"/>
</dbReference>
<dbReference type="Gene3D" id="1.10.287.130">
    <property type="match status" value="1"/>
</dbReference>
<dbReference type="Gene3D" id="3.30.565.10">
    <property type="entry name" value="Histidine kinase-like ATPase, C-terminal domain"/>
    <property type="match status" value="1"/>
</dbReference>
<dbReference type="InterPro" id="IPR005467">
    <property type="entry name" value="His_kinase_dom"/>
</dbReference>
<name>M1PT58_DESSD</name>
<dbReference type="PROSITE" id="PS50110">
    <property type="entry name" value="RESPONSE_REGULATORY"/>
    <property type="match status" value="1"/>
</dbReference>